<sequence length="191" mass="21430">MRSSCNAANFYDNLAAGLMPVPVDNPTMEAIVIEAGATLQAEDGAYRWYKQKSYKPSTDSELGSILNQLDCCNLECDGMTRIISYILNRSGVNHRAMAGSIRDRVTNKIIQPHLWIVIEDETNIDYRAKMWLGDREDIPHGVFEPREWSRVEYCGQALETSELNDSISHILAVVNGVPIDKIVDDIKGLNK</sequence>
<organism evidence="1 2">
    <name type="scientific">Paenibacillus glucanolyticus</name>
    <dbReference type="NCBI Taxonomy" id="59843"/>
    <lineage>
        <taxon>Bacteria</taxon>
        <taxon>Bacillati</taxon>
        <taxon>Bacillota</taxon>
        <taxon>Bacilli</taxon>
        <taxon>Bacillales</taxon>
        <taxon>Paenibacillaceae</taxon>
        <taxon>Paenibacillus</taxon>
    </lineage>
</organism>
<dbReference type="AlphaFoldDB" id="A0A163GR36"/>
<evidence type="ECO:0000313" key="1">
    <source>
        <dbReference type="EMBL" id="KZS45103.1"/>
    </source>
</evidence>
<protein>
    <recommendedName>
        <fullName evidence="3">Transglutaminase-like domain-containing protein</fullName>
    </recommendedName>
</protein>
<name>A0A163GR36_9BACL</name>
<accession>A0A163GR36</accession>
<dbReference type="Proteomes" id="UP000076796">
    <property type="component" value="Unassembled WGS sequence"/>
</dbReference>
<evidence type="ECO:0000313" key="2">
    <source>
        <dbReference type="Proteomes" id="UP000076796"/>
    </source>
</evidence>
<dbReference type="OrthoDB" id="489896at2"/>
<keyword evidence="2" id="KW-1185">Reference proteome</keyword>
<dbReference type="RefSeq" id="WP_063477608.1">
    <property type="nucleotide sequence ID" value="NZ_JBCMWP010000019.1"/>
</dbReference>
<proteinExistence type="predicted"/>
<evidence type="ECO:0008006" key="3">
    <source>
        <dbReference type="Google" id="ProtNLM"/>
    </source>
</evidence>
<comment type="caution">
    <text evidence="1">The sequence shown here is derived from an EMBL/GenBank/DDBJ whole genome shotgun (WGS) entry which is preliminary data.</text>
</comment>
<gene>
    <name evidence="1" type="ORF">AWU65_03735</name>
</gene>
<reference evidence="1" key="1">
    <citation type="journal article" date="2016" name="Genome Announc.">
        <title>Draft genomes of two strains of Paenibacillus glucanolyticus with capability to degrade lignocellulose.</title>
        <authorList>
            <person name="Mathews S.L."/>
            <person name="Pawlak J."/>
            <person name="Grunden A.M."/>
        </authorList>
    </citation>
    <scope>NUCLEOTIDE SEQUENCE [LARGE SCALE GENOMIC DNA]</scope>
    <source>
        <strain evidence="1">SLM1</strain>
    </source>
</reference>
<dbReference type="EMBL" id="LWMH01000001">
    <property type="protein sequence ID" value="KZS45103.1"/>
    <property type="molecule type" value="Genomic_DNA"/>
</dbReference>